<dbReference type="GO" id="GO:0015450">
    <property type="term" value="F:protein-transporting ATPase activity"/>
    <property type="evidence" value="ECO:0007669"/>
    <property type="project" value="InterPro"/>
</dbReference>
<feature type="transmembrane region" description="Helical" evidence="9">
    <location>
        <begin position="408"/>
        <end position="431"/>
    </location>
</feature>
<dbReference type="Gene3D" id="3.30.70.3220">
    <property type="match status" value="1"/>
</dbReference>
<gene>
    <name evidence="9 14" type="primary">secD</name>
    <name evidence="14" type="ORF">C3B59_14390</name>
</gene>
<organism evidence="14 15">
    <name type="scientific">Cryobacterium zongtaii</name>
    <dbReference type="NCBI Taxonomy" id="1259217"/>
    <lineage>
        <taxon>Bacteria</taxon>
        <taxon>Bacillati</taxon>
        <taxon>Actinomycetota</taxon>
        <taxon>Actinomycetes</taxon>
        <taxon>Micrococcales</taxon>
        <taxon>Microbacteriaceae</taxon>
        <taxon>Cryobacterium</taxon>
    </lineage>
</organism>
<evidence type="ECO:0000256" key="1">
    <source>
        <dbReference type="ARBA" id="ARBA00004651"/>
    </source>
</evidence>
<evidence type="ECO:0000259" key="12">
    <source>
        <dbReference type="Pfam" id="PF21760"/>
    </source>
</evidence>
<comment type="subcellular location">
    <subcellularLocation>
        <location evidence="1 9">Cell membrane</location>
        <topology evidence="1 9">Multi-pass membrane protein</topology>
    </subcellularLocation>
</comment>
<protein>
    <recommendedName>
        <fullName evidence="9">Protein translocase subunit SecD</fullName>
    </recommendedName>
</protein>
<dbReference type="GO" id="GO:0005886">
    <property type="term" value="C:plasma membrane"/>
    <property type="evidence" value="ECO:0007669"/>
    <property type="project" value="UniProtKB-SubCell"/>
</dbReference>
<sequence length="586" mass="61047">MAKSSPTKKAWRSLTWLGVIIVGLIALNGAGVLTGGGSWTPKLALDLEGGTQIILAPKLESGQTVSSEQLNQAVSIIRQRIDSAGVSESEINTQGGQNIVVSIPGTPDDATLNRIESSAKLEFRPVLVASAPTEDSVGTDGSTDGATDPATDAAADPAAETPAAETPAAETPAVAPTDASDLNNITPALQAQFDSFQCSDIDTSNVAPADQPLITCESDGSIKYILGPVEVSGENISDATNGQVTTQSGATTGEWAVNIVFDRTGTASFADVTTRLSGLQGAQNQFAIVLDGSVISAPRTLAVITDGKPQITGSFDQDTSKALADQLKFGALPISFTVQSQDTISATLGSTQLQSGLIAGLIGLILVVLYSLIQYRLLGLVTVASLIVAGVITYLLITLLSWREGYRLSLAGVAGLIVAIGITADSFIVYFERVRDELRDGRGLVSSVESGWRRAIRTIIASDTVNFLAAAVLFILAVGNVRGFALTLGLTTLVDLLVVAMFTHPMLQLLARTKFFGDGHKLSGLDPRALGAVYRGRARFQPSVEVASRKSPSSSKEAAKRQTIAERKAAELVGSGSSKSTDGKDS</sequence>
<feature type="domain" description="Protein export membrane protein SecD/SecF C-terminal" evidence="11">
    <location>
        <begin position="335"/>
        <end position="507"/>
    </location>
</feature>
<dbReference type="GO" id="GO:0065002">
    <property type="term" value="P:intracellular protein transmembrane transport"/>
    <property type="evidence" value="ECO:0007669"/>
    <property type="project" value="UniProtKB-UniRule"/>
</dbReference>
<dbReference type="EMBL" id="PPXF01000058">
    <property type="protein sequence ID" value="POH61787.1"/>
    <property type="molecule type" value="Genomic_DNA"/>
</dbReference>
<accession>A0A2S3Z8B4</accession>
<comment type="caution">
    <text evidence="14">The sequence shown here is derived from an EMBL/GenBank/DDBJ whole genome shotgun (WGS) entry which is preliminary data.</text>
</comment>
<dbReference type="AlphaFoldDB" id="A0A2S3Z8B4"/>
<evidence type="ECO:0000256" key="5">
    <source>
        <dbReference type="ARBA" id="ARBA00022927"/>
    </source>
</evidence>
<keyword evidence="5 9" id="KW-0653">Protein transport</keyword>
<keyword evidence="8 9" id="KW-0472">Membrane</keyword>
<dbReference type="SUPFAM" id="SSF82866">
    <property type="entry name" value="Multidrug efflux transporter AcrB transmembrane domain"/>
    <property type="match status" value="1"/>
</dbReference>
<dbReference type="InterPro" id="IPR048631">
    <property type="entry name" value="SecD_1st"/>
</dbReference>
<evidence type="ECO:0000256" key="2">
    <source>
        <dbReference type="ARBA" id="ARBA00022448"/>
    </source>
</evidence>
<dbReference type="Pfam" id="PF02355">
    <property type="entry name" value="SecD_SecF_C"/>
    <property type="match status" value="1"/>
</dbReference>
<feature type="domain" description="Protein translocase subunit SecDF P1" evidence="12">
    <location>
        <begin position="70"/>
        <end position="126"/>
    </location>
</feature>
<keyword evidence="2 9" id="KW-0813">Transport</keyword>
<feature type="compositionally biased region" description="Low complexity" evidence="10">
    <location>
        <begin position="133"/>
        <end position="179"/>
    </location>
</feature>
<feature type="region of interest" description="Disordered" evidence="10">
    <location>
        <begin position="544"/>
        <end position="563"/>
    </location>
</feature>
<dbReference type="InterPro" id="IPR055344">
    <property type="entry name" value="SecD_SecF_C_bact"/>
</dbReference>
<reference evidence="14 15" key="1">
    <citation type="submission" date="2018-01" db="EMBL/GenBank/DDBJ databases">
        <title>Cryobacterium sp. nov., from glaciers in China.</title>
        <authorList>
            <person name="Liu Q."/>
            <person name="Xin Y.-H."/>
        </authorList>
    </citation>
    <scope>NUCLEOTIDE SEQUENCE [LARGE SCALE GENOMIC DNA]</scope>
    <source>
        <strain evidence="14 15">TMB1-8</strain>
    </source>
</reference>
<dbReference type="RefSeq" id="WP_103431915.1">
    <property type="nucleotide sequence ID" value="NZ_PPXF01000058.1"/>
</dbReference>
<dbReference type="GO" id="GO:0006605">
    <property type="term" value="P:protein targeting"/>
    <property type="evidence" value="ECO:0007669"/>
    <property type="project" value="UniProtKB-UniRule"/>
</dbReference>
<comment type="caution">
    <text evidence="9">Lacks conserved residue(s) required for the propagation of feature annotation.</text>
</comment>
<comment type="subunit">
    <text evidence="9">Forms a complex with SecF. Part of the essential Sec protein translocation apparatus which comprises SecA, SecYEG and auxiliary proteins SecDF. Other proteins may also be involved.</text>
</comment>
<evidence type="ECO:0000256" key="8">
    <source>
        <dbReference type="ARBA" id="ARBA00023136"/>
    </source>
</evidence>
<dbReference type="Proteomes" id="UP000237104">
    <property type="component" value="Unassembled WGS sequence"/>
</dbReference>
<evidence type="ECO:0000256" key="10">
    <source>
        <dbReference type="SAM" id="MobiDB-lite"/>
    </source>
</evidence>
<dbReference type="GO" id="GO:0043952">
    <property type="term" value="P:protein transport by the Sec complex"/>
    <property type="evidence" value="ECO:0007669"/>
    <property type="project" value="UniProtKB-UniRule"/>
</dbReference>
<feature type="transmembrane region" description="Helical" evidence="9">
    <location>
        <begin position="380"/>
        <end position="402"/>
    </location>
</feature>
<feature type="transmembrane region" description="Helical" evidence="9">
    <location>
        <begin position="353"/>
        <end position="373"/>
    </location>
</feature>
<dbReference type="Gene3D" id="3.30.1360.200">
    <property type="match status" value="1"/>
</dbReference>
<feature type="region of interest" description="Disordered" evidence="10">
    <location>
        <begin position="131"/>
        <end position="181"/>
    </location>
</feature>
<feature type="transmembrane region" description="Helical" evidence="9">
    <location>
        <begin position="459"/>
        <end position="478"/>
    </location>
</feature>
<evidence type="ECO:0000313" key="15">
    <source>
        <dbReference type="Proteomes" id="UP000237104"/>
    </source>
</evidence>
<dbReference type="InterPro" id="IPR048634">
    <property type="entry name" value="SecD_SecF_C"/>
</dbReference>
<dbReference type="InterPro" id="IPR022813">
    <property type="entry name" value="SecD/SecF_arch_bac"/>
</dbReference>
<proteinExistence type="inferred from homology"/>
<evidence type="ECO:0000256" key="3">
    <source>
        <dbReference type="ARBA" id="ARBA00022475"/>
    </source>
</evidence>
<evidence type="ECO:0000256" key="9">
    <source>
        <dbReference type="HAMAP-Rule" id="MF_01463"/>
    </source>
</evidence>
<evidence type="ECO:0000259" key="13">
    <source>
        <dbReference type="Pfam" id="PF22599"/>
    </source>
</evidence>
<evidence type="ECO:0000256" key="6">
    <source>
        <dbReference type="ARBA" id="ARBA00022989"/>
    </source>
</evidence>
<dbReference type="InterPro" id="IPR005791">
    <property type="entry name" value="SecD"/>
</dbReference>
<evidence type="ECO:0000256" key="4">
    <source>
        <dbReference type="ARBA" id="ARBA00022692"/>
    </source>
</evidence>
<comment type="similarity">
    <text evidence="9">Belongs to the SecD/SecF family. SecD subfamily.</text>
</comment>
<keyword evidence="6 9" id="KW-1133">Transmembrane helix</keyword>
<dbReference type="NCBIfam" id="TIGR01129">
    <property type="entry name" value="secD"/>
    <property type="match status" value="1"/>
</dbReference>
<evidence type="ECO:0000259" key="11">
    <source>
        <dbReference type="Pfam" id="PF02355"/>
    </source>
</evidence>
<evidence type="ECO:0000256" key="7">
    <source>
        <dbReference type="ARBA" id="ARBA00023010"/>
    </source>
</evidence>
<dbReference type="InterPro" id="IPR054384">
    <property type="entry name" value="SecDF_P1_head"/>
</dbReference>
<dbReference type="Pfam" id="PF21760">
    <property type="entry name" value="SecD_1st"/>
    <property type="match status" value="1"/>
</dbReference>
<dbReference type="HAMAP" id="MF_01463_B">
    <property type="entry name" value="SecD_B"/>
    <property type="match status" value="1"/>
</dbReference>
<dbReference type="NCBIfam" id="TIGR00916">
    <property type="entry name" value="2A0604s01"/>
    <property type="match status" value="1"/>
</dbReference>
<evidence type="ECO:0000313" key="14">
    <source>
        <dbReference type="EMBL" id="POH61787.1"/>
    </source>
</evidence>
<comment type="function">
    <text evidence="9">Part of the Sec protein translocase complex. Interacts with the SecYEG preprotein conducting channel. SecDF uses the proton motive force (PMF) to complete protein translocation after the ATP-dependent function of SecA.</text>
</comment>
<keyword evidence="7 9" id="KW-0811">Translocation</keyword>
<keyword evidence="3 9" id="KW-1003">Cell membrane</keyword>
<keyword evidence="4 9" id="KW-0812">Transmembrane</keyword>
<name>A0A2S3Z8B4_9MICO</name>
<dbReference type="PANTHER" id="PTHR30081:SF1">
    <property type="entry name" value="PROTEIN TRANSLOCASE SUBUNIT SECD"/>
    <property type="match status" value="1"/>
</dbReference>
<dbReference type="PANTHER" id="PTHR30081">
    <property type="entry name" value="PROTEIN-EXPORT MEMBRANE PROTEIN SEC"/>
    <property type="match status" value="1"/>
</dbReference>
<feature type="domain" description="SecDF P1 head subdomain" evidence="13">
    <location>
        <begin position="223"/>
        <end position="334"/>
    </location>
</feature>
<dbReference type="Pfam" id="PF22599">
    <property type="entry name" value="SecDF_P1_head"/>
    <property type="match status" value="1"/>
</dbReference>
<dbReference type="OrthoDB" id="5240379at2"/>